<dbReference type="Proteomes" id="UP000504631">
    <property type="component" value="Unplaced"/>
</dbReference>
<feature type="region of interest" description="Disordered" evidence="1">
    <location>
        <begin position="61"/>
        <end position="104"/>
    </location>
</feature>
<protein>
    <submittedName>
        <fullName evidence="3">Uncharacterized protein LOC117231424</fullName>
    </submittedName>
</protein>
<feature type="compositionally biased region" description="Basic and acidic residues" evidence="1">
    <location>
        <begin position="1"/>
        <end position="10"/>
    </location>
</feature>
<name>A0A6J3JZM0_9HYME</name>
<evidence type="ECO:0000256" key="1">
    <source>
        <dbReference type="SAM" id="MobiDB-lite"/>
    </source>
</evidence>
<evidence type="ECO:0000313" key="2">
    <source>
        <dbReference type="Proteomes" id="UP000504631"/>
    </source>
</evidence>
<keyword evidence="2" id="KW-1185">Reference proteome</keyword>
<reference evidence="3" key="1">
    <citation type="submission" date="2025-08" db="UniProtKB">
        <authorList>
            <consortium name="RefSeq"/>
        </authorList>
    </citation>
    <scope>IDENTIFICATION</scope>
    <source>
        <tissue evidence="3">Muscle</tissue>
    </source>
</reference>
<feature type="region of interest" description="Disordered" evidence="1">
    <location>
        <begin position="1"/>
        <end position="26"/>
    </location>
</feature>
<accession>A0A6J3JZM0</accession>
<sequence>MHLNREHVRTSSDPVPPAAVAPAGGGGRIDRLVAKAASYSGKAKVVGWHCRRAKVRSQFPARGLRAESAAGVTGDPRDRTNRSWHWSGSMRKQGAKGYRSRGKEKRTGIGLTCQQILCSFCWHSGIKDSLHS</sequence>
<organism evidence="2 3">
    <name type="scientific">Bombus vosnesenskii</name>
    <dbReference type="NCBI Taxonomy" id="207650"/>
    <lineage>
        <taxon>Eukaryota</taxon>
        <taxon>Metazoa</taxon>
        <taxon>Ecdysozoa</taxon>
        <taxon>Arthropoda</taxon>
        <taxon>Hexapoda</taxon>
        <taxon>Insecta</taxon>
        <taxon>Pterygota</taxon>
        <taxon>Neoptera</taxon>
        <taxon>Endopterygota</taxon>
        <taxon>Hymenoptera</taxon>
        <taxon>Apocrita</taxon>
        <taxon>Aculeata</taxon>
        <taxon>Apoidea</taxon>
        <taxon>Anthophila</taxon>
        <taxon>Apidae</taxon>
        <taxon>Bombus</taxon>
        <taxon>Pyrobombus</taxon>
    </lineage>
</organism>
<dbReference type="RefSeq" id="XP_033345751.1">
    <property type="nucleotide sequence ID" value="XM_033489860.1"/>
</dbReference>
<evidence type="ECO:0000313" key="3">
    <source>
        <dbReference type="RefSeq" id="XP_033345751.1"/>
    </source>
</evidence>
<dbReference type="GeneID" id="117231424"/>
<dbReference type="AlphaFoldDB" id="A0A6J3JZM0"/>
<gene>
    <name evidence="3" type="primary">LOC117231424</name>
</gene>
<dbReference type="KEGG" id="bvk:117231424"/>
<proteinExistence type="predicted"/>